<organism evidence="1 2">
    <name type="scientific">Candidatus Paracaedimonas acanthamoebae</name>
    <dbReference type="NCBI Taxonomy" id="244581"/>
    <lineage>
        <taxon>Bacteria</taxon>
        <taxon>Pseudomonadati</taxon>
        <taxon>Pseudomonadota</taxon>
        <taxon>Alphaproteobacteria</taxon>
        <taxon>Holosporales</taxon>
        <taxon>Caedimonadaceae</taxon>
        <taxon>Candidatus Paracaedimonas</taxon>
    </lineage>
</organism>
<dbReference type="AlphaFoldDB" id="A0A8J7TUQ2"/>
<evidence type="ECO:0000313" key="2">
    <source>
        <dbReference type="Proteomes" id="UP000664414"/>
    </source>
</evidence>
<gene>
    <name evidence="1" type="ORF">J0H12_05745</name>
</gene>
<accession>A0A8J7TUQ2</accession>
<name>A0A8J7TUQ2_9PROT</name>
<evidence type="ECO:0000313" key="1">
    <source>
        <dbReference type="EMBL" id="MBN9413407.1"/>
    </source>
</evidence>
<dbReference type="Gene3D" id="1.25.40.10">
    <property type="entry name" value="Tetratricopeptide repeat domain"/>
    <property type="match status" value="1"/>
</dbReference>
<dbReference type="EMBL" id="JAFKGL010000023">
    <property type="protein sequence ID" value="MBN9413407.1"/>
    <property type="molecule type" value="Genomic_DNA"/>
</dbReference>
<sequence length="278" mass="31507">MQKDIMLRPHVKDLILSSELPQKSKILKNIESPQFTESTELENVMNGIFGKNKWTPHVYPFENDILQELFKKYSPKTSASEKYMIFLANVLEVVGSKLYEQNKKYIEHLEHAASLGHARAQYKMFFIDFRMGKVAEAKNYLFSSAAQGYASALLKLSEVYQGVWDIGIDADQNIAKLLCKQASDLGDSEAKFRIEVSTLVDGLFKSEKNYQEGIRNAKALEEAENKPAKDFLDATRMSSGGALQEGNDFITNTDLEFLRTYLGWKDEGEEVSEEEGSI</sequence>
<comment type="caution">
    <text evidence="1">The sequence shown here is derived from an EMBL/GenBank/DDBJ whole genome shotgun (WGS) entry which is preliminary data.</text>
</comment>
<dbReference type="InterPro" id="IPR011990">
    <property type="entry name" value="TPR-like_helical_dom_sf"/>
</dbReference>
<dbReference type="SUPFAM" id="SSF81901">
    <property type="entry name" value="HCP-like"/>
    <property type="match status" value="1"/>
</dbReference>
<reference evidence="1" key="1">
    <citation type="submission" date="2021-02" db="EMBL/GenBank/DDBJ databases">
        <title>Thiocyanate and organic carbon inputs drive convergent selection for specific autotrophic Afipia and Thiobacillus strains within complex microbiomes.</title>
        <authorList>
            <person name="Huddy R.J."/>
            <person name="Sachdeva R."/>
            <person name="Kadzinga F."/>
            <person name="Kantor R.S."/>
            <person name="Harrison S.T.L."/>
            <person name="Banfield J.F."/>
        </authorList>
    </citation>
    <scope>NUCLEOTIDE SEQUENCE</scope>
    <source>
        <strain evidence="1">SCN18_10_11_15_R4_P_38_20</strain>
    </source>
</reference>
<protein>
    <submittedName>
        <fullName evidence="1">Sel1 repeat family protein</fullName>
    </submittedName>
</protein>
<dbReference type="Proteomes" id="UP000664414">
    <property type="component" value="Unassembled WGS sequence"/>
</dbReference>
<proteinExistence type="predicted"/>